<dbReference type="PANTHER" id="PTHR43977">
    <property type="entry name" value="STRUCTURAL MAINTENANCE OF CHROMOSOMES PROTEIN 3"/>
    <property type="match status" value="1"/>
</dbReference>
<dbReference type="InterPro" id="IPR003395">
    <property type="entry name" value="RecF/RecN/SMC_N"/>
</dbReference>
<evidence type="ECO:0000313" key="10">
    <source>
        <dbReference type="Proteomes" id="UP000198629"/>
    </source>
</evidence>
<dbReference type="EMBL" id="FNFX01000002">
    <property type="protein sequence ID" value="SDK30489.1"/>
    <property type="molecule type" value="Genomic_DNA"/>
</dbReference>
<comment type="similarity">
    <text evidence="6">Belongs to the SMC family.</text>
</comment>
<dbReference type="SUPFAM" id="SSF75553">
    <property type="entry name" value="Smc hinge domain"/>
    <property type="match status" value="1"/>
</dbReference>
<evidence type="ECO:0000256" key="1">
    <source>
        <dbReference type="ARBA" id="ARBA00022490"/>
    </source>
</evidence>
<dbReference type="GO" id="GO:0006260">
    <property type="term" value="P:DNA replication"/>
    <property type="evidence" value="ECO:0007669"/>
    <property type="project" value="UniProtKB-UniRule"/>
</dbReference>
<dbReference type="GO" id="GO:0005694">
    <property type="term" value="C:chromosome"/>
    <property type="evidence" value="ECO:0007669"/>
    <property type="project" value="InterPro"/>
</dbReference>
<feature type="coiled-coil region" evidence="6">
    <location>
        <begin position="866"/>
        <end position="900"/>
    </location>
</feature>
<comment type="function">
    <text evidence="6">Required for chromosome condensation and partitioning.</text>
</comment>
<keyword evidence="4 6" id="KW-0175">Coiled coil</keyword>
<gene>
    <name evidence="6" type="primary">smc</name>
    <name evidence="9" type="ORF">SAMN05192566_0801</name>
</gene>
<evidence type="ECO:0000313" key="9">
    <source>
        <dbReference type="EMBL" id="SDK30489.1"/>
    </source>
</evidence>
<sequence>MRLTHLKLAGFKSFVDPTTIHLHGQRVGVVGPNGCGKSNVMESVRWVLGESSAREMRADAMDAVIFNGSGNRKPISRASVELVFDNSLGGASGEWNQYAEISVKRVIERDKGSTYYINNTAVRRRDVADLFLGTGLGGRAYAIIGQNTISRIVEAKPEELRVFLEEAAGISKYKERRRETELRLRDTRENLARVEDISREMNKQIIKLEAQAAVTQKFHALQQAHQLAEAQWWWLRKRDAVLAHEAASQTVEQAVNALEAQMASLRSNELLLEQSRQQHQEVSAQLHAVQAAFYEANAQVSNLGLQVQQSEDARNRLLQQQQQLQGQQERGAQQQQQLQAQLAEKTAAFAAVEQSVAQHAASLQAMQQDLPEQSTHLQAVQQAANQAQQAVQQSRQQMQLEQNNVNFIQRNLTEIAQRLQRLQQELGQWVLPDMQALEEYQALLAGQQSAAQQEEQQLSHLRQEEHTQQQALQQASTAWQQAQRALHQLEAEIQSLQKLQQSMKRDQQLEPWLQKVGLQSAPRLWQAVQIDSQWQGALEAFLGHKLNALLPERLPDWLQLPHPQAALAVVKAASMIEAMPEQWQGLPSLYSLLTISQPQVAAALQHWLADVYVLEDVRQLSVYQDKLPANMSLLTRNGDVYQRYSVVFHGHHNQVQGVLERQQQLDSLQSGLGEAKDAMADAQHQVQSLENNLQAIRQQQQQSHQRIKQFTAGMHDAQMQVSRLQQAHDNALRRQTALQQEIAQAEARQAELNDEVAQTQTSIAGHQAQLAGLEQAARETQAQKQQIEQTYYHLRDTVQQAEKAHQSQVFEQALLKNAVNDLQQRLAQNAQESQHLQHRLMETEQALAISNMDTLKANLAQALTQQHDCEQALAQSRNRLAEQENALQVQERQRMQAEQQLHPLRDAVEQRRLKQQECRLQVEQCQQALSDTGLDETLIRQGLSVETQVQALAEATQKLQQQIQQLGPVNMAAIEELAAEKERKGYLDSQLKDLLTASETLEEAIQRIDRETRGKLRATFDEANRHFGELFQTLFNGGQAKLELLGDEILDTGVQVFAQPPGKKNTTIQLLSGGEKALTAMALVFALFRLNPAPFCLMDEVDAPLDDSNTERFCQLVRVMSEKTQFLFVSHNKITMEMSQQLIGVTMQESGVSRIVDVDIDEAIRMHAA</sequence>
<feature type="coiled-coil region" evidence="6">
    <location>
        <begin position="170"/>
        <end position="211"/>
    </location>
</feature>
<keyword evidence="1 6" id="KW-0963">Cytoplasm</keyword>
<dbReference type="InterPro" id="IPR036277">
    <property type="entry name" value="SMC_hinge_sf"/>
</dbReference>
<dbReference type="Pfam" id="PF02463">
    <property type="entry name" value="SMC_N"/>
    <property type="match status" value="1"/>
</dbReference>
<evidence type="ECO:0000256" key="3">
    <source>
        <dbReference type="ARBA" id="ARBA00022840"/>
    </source>
</evidence>
<proteinExistence type="inferred from homology"/>
<name>A0A1G9AT36_9PROT</name>
<organism evidence="9 10">
    <name type="scientific">Methylophilus rhizosphaerae</name>
    <dbReference type="NCBI Taxonomy" id="492660"/>
    <lineage>
        <taxon>Bacteria</taxon>
        <taxon>Pseudomonadati</taxon>
        <taxon>Pseudomonadota</taxon>
        <taxon>Betaproteobacteria</taxon>
        <taxon>Nitrosomonadales</taxon>
        <taxon>Methylophilaceae</taxon>
        <taxon>Methylophilus</taxon>
    </lineage>
</organism>
<dbReference type="RefSeq" id="WP_091470519.1">
    <property type="nucleotide sequence ID" value="NZ_FNFX01000002.1"/>
</dbReference>
<evidence type="ECO:0000256" key="6">
    <source>
        <dbReference type="HAMAP-Rule" id="MF_01894"/>
    </source>
</evidence>
<dbReference type="CDD" id="cd03278">
    <property type="entry name" value="ABC_SMC_barmotin"/>
    <property type="match status" value="1"/>
</dbReference>
<comment type="subunit">
    <text evidence="6">Homodimer.</text>
</comment>
<keyword evidence="10" id="KW-1185">Reference proteome</keyword>
<dbReference type="STRING" id="492660.SAMN05192566_0801"/>
<dbReference type="GO" id="GO:0005524">
    <property type="term" value="F:ATP binding"/>
    <property type="evidence" value="ECO:0007669"/>
    <property type="project" value="UniProtKB-UniRule"/>
</dbReference>
<dbReference type="OrthoDB" id="9808768at2"/>
<dbReference type="SUPFAM" id="SSF57997">
    <property type="entry name" value="Tropomyosin"/>
    <property type="match status" value="1"/>
</dbReference>
<keyword evidence="3 6" id="KW-0067">ATP-binding</keyword>
<evidence type="ECO:0000256" key="5">
    <source>
        <dbReference type="ARBA" id="ARBA00023125"/>
    </source>
</evidence>
<dbReference type="HAMAP" id="MF_01894">
    <property type="entry name" value="Smc_prok"/>
    <property type="match status" value="1"/>
</dbReference>
<feature type="domain" description="RecF/RecN/SMC N-terminal" evidence="8">
    <location>
        <begin position="3"/>
        <end position="1153"/>
    </location>
</feature>
<dbReference type="GO" id="GO:0016887">
    <property type="term" value="F:ATP hydrolysis activity"/>
    <property type="evidence" value="ECO:0007669"/>
    <property type="project" value="InterPro"/>
</dbReference>
<dbReference type="Gene3D" id="1.10.287.1490">
    <property type="match status" value="1"/>
</dbReference>
<dbReference type="GO" id="GO:0005737">
    <property type="term" value="C:cytoplasm"/>
    <property type="evidence" value="ECO:0007669"/>
    <property type="project" value="UniProtKB-SubCell"/>
</dbReference>
<dbReference type="Gene3D" id="3.40.50.300">
    <property type="entry name" value="P-loop containing nucleotide triphosphate hydrolases"/>
    <property type="match status" value="2"/>
</dbReference>
<keyword evidence="2 6" id="KW-0547">Nucleotide-binding</keyword>
<dbReference type="InterPro" id="IPR027417">
    <property type="entry name" value="P-loop_NTPase"/>
</dbReference>
<comment type="subcellular location">
    <subcellularLocation>
        <location evidence="6">Cytoplasm</location>
    </subcellularLocation>
</comment>
<reference evidence="10" key="1">
    <citation type="submission" date="2016-10" db="EMBL/GenBank/DDBJ databases">
        <authorList>
            <person name="Varghese N."/>
            <person name="Submissions S."/>
        </authorList>
    </citation>
    <scope>NUCLEOTIDE SEQUENCE [LARGE SCALE GENOMIC DNA]</scope>
    <source>
        <strain evidence="10">CBMB127</strain>
    </source>
</reference>
<keyword evidence="5 6" id="KW-0238">DNA-binding</keyword>
<dbReference type="InterPro" id="IPR011890">
    <property type="entry name" value="SMC_prok"/>
</dbReference>
<dbReference type="GO" id="GO:0007059">
    <property type="term" value="P:chromosome segregation"/>
    <property type="evidence" value="ECO:0007669"/>
    <property type="project" value="UniProtKB-UniRule"/>
</dbReference>
<accession>A0A1G9AT36</accession>
<evidence type="ECO:0000259" key="8">
    <source>
        <dbReference type="Pfam" id="PF02463"/>
    </source>
</evidence>
<dbReference type="GO" id="GO:0007062">
    <property type="term" value="P:sister chromatid cohesion"/>
    <property type="evidence" value="ECO:0007669"/>
    <property type="project" value="InterPro"/>
</dbReference>
<dbReference type="AlphaFoldDB" id="A0A1G9AT36"/>
<dbReference type="InterPro" id="IPR024704">
    <property type="entry name" value="SMC"/>
</dbReference>
<feature type="binding site" evidence="6">
    <location>
        <begin position="32"/>
        <end position="39"/>
    </location>
    <ligand>
        <name>ATP</name>
        <dbReference type="ChEBI" id="CHEBI:30616"/>
    </ligand>
</feature>
<dbReference type="GO" id="GO:0003677">
    <property type="term" value="F:DNA binding"/>
    <property type="evidence" value="ECO:0007669"/>
    <property type="project" value="UniProtKB-UniRule"/>
</dbReference>
<feature type="region of interest" description="Disordered" evidence="7">
    <location>
        <begin position="454"/>
        <end position="474"/>
    </location>
</feature>
<protein>
    <recommendedName>
        <fullName evidence="6">Chromosome partition protein Smc</fullName>
    </recommendedName>
</protein>
<dbReference type="PIRSF" id="PIRSF005719">
    <property type="entry name" value="SMC"/>
    <property type="match status" value="1"/>
</dbReference>
<feature type="coiled-coil region" evidence="6">
    <location>
        <begin position="248"/>
        <end position="330"/>
    </location>
</feature>
<dbReference type="SUPFAM" id="SSF52540">
    <property type="entry name" value="P-loop containing nucleoside triphosphate hydrolases"/>
    <property type="match status" value="1"/>
</dbReference>
<evidence type="ECO:0000256" key="7">
    <source>
        <dbReference type="SAM" id="MobiDB-lite"/>
    </source>
</evidence>
<evidence type="ECO:0000256" key="4">
    <source>
        <dbReference type="ARBA" id="ARBA00023054"/>
    </source>
</evidence>
<dbReference type="GO" id="GO:0030261">
    <property type="term" value="P:chromosome condensation"/>
    <property type="evidence" value="ECO:0007669"/>
    <property type="project" value="InterPro"/>
</dbReference>
<evidence type="ECO:0000256" key="2">
    <source>
        <dbReference type="ARBA" id="ARBA00022741"/>
    </source>
</evidence>
<feature type="coiled-coil region" evidence="6">
    <location>
        <begin position="665"/>
        <end position="839"/>
    </location>
</feature>
<dbReference type="Proteomes" id="UP000198629">
    <property type="component" value="Unassembled WGS sequence"/>
</dbReference>
<comment type="domain">
    <text evidence="6">Contains large globular domains required for ATP hydrolysis at each terminus and a third globular domain forming a flexible hinge near the middle of the molecule. These domains are separated by coiled-coil structures.</text>
</comment>
<dbReference type="NCBIfam" id="TIGR02168">
    <property type="entry name" value="SMC_prok_B"/>
    <property type="match status" value="1"/>
</dbReference>